<evidence type="ECO:0000313" key="2">
    <source>
        <dbReference type="Proteomes" id="UP001055879"/>
    </source>
</evidence>
<gene>
    <name evidence="1" type="ORF">L6452_16832</name>
</gene>
<dbReference type="Proteomes" id="UP001055879">
    <property type="component" value="Linkage Group LG05"/>
</dbReference>
<dbReference type="EMBL" id="CM042051">
    <property type="protein sequence ID" value="KAI3728200.1"/>
    <property type="molecule type" value="Genomic_DNA"/>
</dbReference>
<proteinExistence type="predicted"/>
<keyword evidence="2" id="KW-1185">Reference proteome</keyword>
<organism evidence="1 2">
    <name type="scientific">Arctium lappa</name>
    <name type="common">Greater burdock</name>
    <name type="synonym">Lappa major</name>
    <dbReference type="NCBI Taxonomy" id="4217"/>
    <lineage>
        <taxon>Eukaryota</taxon>
        <taxon>Viridiplantae</taxon>
        <taxon>Streptophyta</taxon>
        <taxon>Embryophyta</taxon>
        <taxon>Tracheophyta</taxon>
        <taxon>Spermatophyta</taxon>
        <taxon>Magnoliopsida</taxon>
        <taxon>eudicotyledons</taxon>
        <taxon>Gunneridae</taxon>
        <taxon>Pentapetalae</taxon>
        <taxon>asterids</taxon>
        <taxon>campanulids</taxon>
        <taxon>Asterales</taxon>
        <taxon>Asteraceae</taxon>
        <taxon>Carduoideae</taxon>
        <taxon>Cardueae</taxon>
        <taxon>Arctiinae</taxon>
        <taxon>Arctium</taxon>
    </lineage>
</organism>
<sequence>MLSSLDLLTLSLTLNLPTLPTVDHASSLLSVLDVVFTGVEGEERKPEVMALHGAVVALDTPGGGSKKAPGQRSLGSTRMTKLYMVKRMGDGKVEE</sequence>
<comment type="caution">
    <text evidence="1">The sequence shown here is derived from an EMBL/GenBank/DDBJ whole genome shotgun (WGS) entry which is preliminary data.</text>
</comment>
<accession>A0ACB9C1V2</accession>
<evidence type="ECO:0000313" key="1">
    <source>
        <dbReference type="EMBL" id="KAI3728200.1"/>
    </source>
</evidence>
<reference evidence="1 2" key="2">
    <citation type="journal article" date="2022" name="Mol. Ecol. Resour.">
        <title>The genomes of chicory, endive, great burdock and yacon provide insights into Asteraceae paleo-polyploidization history and plant inulin production.</title>
        <authorList>
            <person name="Fan W."/>
            <person name="Wang S."/>
            <person name="Wang H."/>
            <person name="Wang A."/>
            <person name="Jiang F."/>
            <person name="Liu H."/>
            <person name="Zhao H."/>
            <person name="Xu D."/>
            <person name="Zhang Y."/>
        </authorList>
    </citation>
    <scope>NUCLEOTIDE SEQUENCE [LARGE SCALE GENOMIC DNA]</scope>
    <source>
        <strain evidence="2">cv. Niubang</strain>
    </source>
</reference>
<reference evidence="2" key="1">
    <citation type="journal article" date="2022" name="Mol. Ecol. Resour.">
        <title>The genomes of chicory, endive, great burdock and yacon provide insights into Asteraceae palaeo-polyploidization history and plant inulin production.</title>
        <authorList>
            <person name="Fan W."/>
            <person name="Wang S."/>
            <person name="Wang H."/>
            <person name="Wang A."/>
            <person name="Jiang F."/>
            <person name="Liu H."/>
            <person name="Zhao H."/>
            <person name="Xu D."/>
            <person name="Zhang Y."/>
        </authorList>
    </citation>
    <scope>NUCLEOTIDE SEQUENCE [LARGE SCALE GENOMIC DNA]</scope>
    <source>
        <strain evidence="2">cv. Niubang</strain>
    </source>
</reference>
<name>A0ACB9C1V2_ARCLA</name>
<protein>
    <submittedName>
        <fullName evidence="1">Uncharacterized protein</fullName>
    </submittedName>
</protein>